<evidence type="ECO:0008006" key="3">
    <source>
        <dbReference type="Google" id="ProtNLM"/>
    </source>
</evidence>
<protein>
    <recommendedName>
        <fullName evidence="3">MFS transporter</fullName>
    </recommendedName>
</protein>
<evidence type="ECO:0000313" key="2">
    <source>
        <dbReference type="Proteomes" id="UP001589693"/>
    </source>
</evidence>
<keyword evidence="2" id="KW-1185">Reference proteome</keyword>
<proteinExistence type="predicted"/>
<sequence>MLRRFMRLLSYTAIPVGQLCVGPLADAFTVALAAGVVHAAVAVLPLASGAVRRLRHAVPSRRD</sequence>
<name>A0ABV6AB37_9PSEU</name>
<dbReference type="Proteomes" id="UP001589693">
    <property type="component" value="Unassembled WGS sequence"/>
</dbReference>
<organism evidence="1 2">
    <name type="scientific">Allokutzneria oryzae</name>
    <dbReference type="NCBI Taxonomy" id="1378989"/>
    <lineage>
        <taxon>Bacteria</taxon>
        <taxon>Bacillati</taxon>
        <taxon>Actinomycetota</taxon>
        <taxon>Actinomycetes</taxon>
        <taxon>Pseudonocardiales</taxon>
        <taxon>Pseudonocardiaceae</taxon>
        <taxon>Allokutzneria</taxon>
    </lineage>
</organism>
<evidence type="ECO:0000313" key="1">
    <source>
        <dbReference type="EMBL" id="MFB9909613.1"/>
    </source>
</evidence>
<comment type="caution">
    <text evidence="1">The sequence shown here is derived from an EMBL/GenBank/DDBJ whole genome shotgun (WGS) entry which is preliminary data.</text>
</comment>
<accession>A0ABV6AB37</accession>
<reference evidence="1 2" key="1">
    <citation type="submission" date="2024-09" db="EMBL/GenBank/DDBJ databases">
        <authorList>
            <person name="Sun Q."/>
            <person name="Mori K."/>
        </authorList>
    </citation>
    <scope>NUCLEOTIDE SEQUENCE [LARGE SCALE GENOMIC DNA]</scope>
    <source>
        <strain evidence="1 2">TBRC 7907</strain>
    </source>
</reference>
<dbReference type="EMBL" id="JBHLZU010000037">
    <property type="protein sequence ID" value="MFB9909613.1"/>
    <property type="molecule type" value="Genomic_DNA"/>
</dbReference>
<gene>
    <name evidence="1" type="ORF">ACFFQA_37245</name>
</gene>